<dbReference type="EC" id="6.3.2.10" evidence="10 11"/>
<organism evidence="15 16">
    <name type="scientific">Sediminicola luteus</name>
    <dbReference type="NCBI Taxonomy" id="319238"/>
    <lineage>
        <taxon>Bacteria</taxon>
        <taxon>Pseudomonadati</taxon>
        <taxon>Bacteroidota</taxon>
        <taxon>Flavobacteriia</taxon>
        <taxon>Flavobacteriales</taxon>
        <taxon>Flavobacteriaceae</taxon>
        <taxon>Sediminicola</taxon>
    </lineage>
</organism>
<dbReference type="UniPathway" id="UPA00219"/>
<comment type="catalytic activity">
    <reaction evidence="10 11">
        <text>D-alanyl-D-alanine + UDP-N-acetyl-alpha-D-muramoyl-L-alanyl-gamma-D-glutamyl-meso-2,6-diaminopimelate + ATP = UDP-N-acetyl-alpha-D-muramoyl-L-alanyl-gamma-D-glutamyl-meso-2,6-diaminopimeloyl-D-alanyl-D-alanine + ADP + phosphate + H(+)</text>
        <dbReference type="Rhea" id="RHEA:28374"/>
        <dbReference type="ChEBI" id="CHEBI:15378"/>
        <dbReference type="ChEBI" id="CHEBI:30616"/>
        <dbReference type="ChEBI" id="CHEBI:43474"/>
        <dbReference type="ChEBI" id="CHEBI:57822"/>
        <dbReference type="ChEBI" id="CHEBI:61386"/>
        <dbReference type="ChEBI" id="CHEBI:83905"/>
        <dbReference type="ChEBI" id="CHEBI:456216"/>
        <dbReference type="EC" id="6.3.2.10"/>
    </reaction>
</comment>
<dbReference type="Gene3D" id="3.40.1190.10">
    <property type="entry name" value="Mur-like, catalytic domain"/>
    <property type="match status" value="1"/>
</dbReference>
<dbReference type="InterPro" id="IPR036565">
    <property type="entry name" value="Mur-like_cat_sf"/>
</dbReference>
<evidence type="ECO:0000256" key="11">
    <source>
        <dbReference type="RuleBase" id="RU004136"/>
    </source>
</evidence>
<sequence length="424" mass="46638">MEISKLYDYFLAQPEVCTDTRKITKGCIFFALKGPNFNGNRFAQQALEKGAALAVVDEVEFAQPPNTFLVEDSLKALQQLAQHHRKQFNIPVIGLTGSNGKTTTKELIASVLSKKFETLATLGNLNNHIGVPLTLLRITTKTEIAIIEMGANHIGEIEFLSNLAQPTHGYITNFGKAHIEGFGSEEGVVIGKSELYQYLIKNQGCIFYNGQDKKQADLLESYSNKLNYGSTADFNCTILNIAAEPFVNLDYDNHNIQTQLIGRYNANNCAAALLIGSYFKVSTESMVNALEGYCPTNNRSQIVEKNGHKIILDAYNANPSSMEAALENFDKLIAKNKVVFLGDMFELGAIAEAEHKRIAEMAFSKKINQVYLIGMNFSAAVNSKKAFSDFNAISAYLESNSLPSSTILIKGSRGMALERLVALL</sequence>
<dbReference type="Gene3D" id="3.90.190.20">
    <property type="entry name" value="Mur ligase, C-terminal domain"/>
    <property type="match status" value="1"/>
</dbReference>
<keyword evidence="2 10" id="KW-0436">Ligase</keyword>
<evidence type="ECO:0000259" key="14">
    <source>
        <dbReference type="Pfam" id="PF08245"/>
    </source>
</evidence>
<evidence type="ECO:0000256" key="9">
    <source>
        <dbReference type="ARBA" id="ARBA00023316"/>
    </source>
</evidence>
<keyword evidence="16" id="KW-1185">Reference proteome</keyword>
<dbReference type="NCBIfam" id="TIGR01143">
    <property type="entry name" value="murF"/>
    <property type="match status" value="1"/>
</dbReference>
<proteinExistence type="inferred from homology"/>
<dbReference type="Gene3D" id="3.40.1390.10">
    <property type="entry name" value="MurE/MurF, N-terminal domain"/>
    <property type="match status" value="1"/>
</dbReference>
<dbReference type="GO" id="GO:0008360">
    <property type="term" value="P:regulation of cell shape"/>
    <property type="evidence" value="ECO:0007669"/>
    <property type="project" value="UniProtKB-KW"/>
</dbReference>
<evidence type="ECO:0000256" key="8">
    <source>
        <dbReference type="ARBA" id="ARBA00023306"/>
    </source>
</evidence>
<evidence type="ECO:0000256" key="6">
    <source>
        <dbReference type="ARBA" id="ARBA00022960"/>
    </source>
</evidence>
<gene>
    <name evidence="10" type="primary">murF</name>
    <name evidence="15" type="ORF">B7P33_09920</name>
</gene>
<evidence type="ECO:0000256" key="2">
    <source>
        <dbReference type="ARBA" id="ARBA00022598"/>
    </source>
</evidence>
<keyword evidence="6 10" id="KW-0133">Cell shape</keyword>
<dbReference type="GO" id="GO:0005524">
    <property type="term" value="F:ATP binding"/>
    <property type="evidence" value="ECO:0007669"/>
    <property type="project" value="UniProtKB-UniRule"/>
</dbReference>
<evidence type="ECO:0000256" key="10">
    <source>
        <dbReference type="HAMAP-Rule" id="MF_02019"/>
    </source>
</evidence>
<dbReference type="InterPro" id="IPR004101">
    <property type="entry name" value="Mur_ligase_C"/>
</dbReference>
<name>A0A2A4G9C4_9FLAO</name>
<dbReference type="InterPro" id="IPR005863">
    <property type="entry name" value="UDP-N-AcMur_synth"/>
</dbReference>
<dbReference type="Pfam" id="PF01225">
    <property type="entry name" value="Mur_ligase"/>
    <property type="match status" value="1"/>
</dbReference>
<dbReference type="SUPFAM" id="SSF53623">
    <property type="entry name" value="MurD-like peptide ligases, catalytic domain"/>
    <property type="match status" value="1"/>
</dbReference>
<keyword evidence="1 10" id="KW-0963">Cytoplasm</keyword>
<evidence type="ECO:0000313" key="15">
    <source>
        <dbReference type="EMBL" id="PCE64586.1"/>
    </source>
</evidence>
<dbReference type="RefSeq" id="WP_097440700.1">
    <property type="nucleotide sequence ID" value="NZ_KZ300476.1"/>
</dbReference>
<dbReference type="Proteomes" id="UP000219559">
    <property type="component" value="Unassembled WGS sequence"/>
</dbReference>
<comment type="caution">
    <text evidence="15">The sequence shown here is derived from an EMBL/GenBank/DDBJ whole genome shotgun (WGS) entry which is preliminary data.</text>
</comment>
<dbReference type="PANTHER" id="PTHR43024:SF1">
    <property type="entry name" value="UDP-N-ACETYLMURAMOYL-TRIPEPTIDE--D-ALANYL-D-ALANINE LIGASE"/>
    <property type="match status" value="1"/>
</dbReference>
<dbReference type="InterPro" id="IPR051046">
    <property type="entry name" value="MurCDEF_CellWall_CoF430Synth"/>
</dbReference>
<dbReference type="GO" id="GO:0051301">
    <property type="term" value="P:cell division"/>
    <property type="evidence" value="ECO:0007669"/>
    <property type="project" value="UniProtKB-KW"/>
</dbReference>
<evidence type="ECO:0000256" key="4">
    <source>
        <dbReference type="ARBA" id="ARBA00022741"/>
    </source>
</evidence>
<evidence type="ECO:0000256" key="5">
    <source>
        <dbReference type="ARBA" id="ARBA00022840"/>
    </source>
</evidence>
<dbReference type="Pfam" id="PF02875">
    <property type="entry name" value="Mur_ligase_C"/>
    <property type="match status" value="1"/>
</dbReference>
<dbReference type="OrthoDB" id="9801978at2"/>
<keyword evidence="9 10" id="KW-0961">Cell wall biogenesis/degradation</keyword>
<feature type="domain" description="Mur ligase C-terminal" evidence="13">
    <location>
        <begin position="299"/>
        <end position="413"/>
    </location>
</feature>
<keyword evidence="8 10" id="KW-0131">Cell cycle</keyword>
<evidence type="ECO:0000259" key="12">
    <source>
        <dbReference type="Pfam" id="PF01225"/>
    </source>
</evidence>
<dbReference type="GO" id="GO:0009252">
    <property type="term" value="P:peptidoglycan biosynthetic process"/>
    <property type="evidence" value="ECO:0007669"/>
    <property type="project" value="UniProtKB-UniRule"/>
</dbReference>
<dbReference type="SUPFAM" id="SSF63418">
    <property type="entry name" value="MurE/MurF N-terminal domain"/>
    <property type="match status" value="1"/>
</dbReference>
<dbReference type="GO" id="GO:0005737">
    <property type="term" value="C:cytoplasm"/>
    <property type="evidence" value="ECO:0007669"/>
    <property type="project" value="UniProtKB-SubCell"/>
</dbReference>
<dbReference type="InterPro" id="IPR036615">
    <property type="entry name" value="Mur_ligase_C_dom_sf"/>
</dbReference>
<keyword evidence="7 10" id="KW-0573">Peptidoglycan synthesis</keyword>
<dbReference type="AlphaFoldDB" id="A0A2A4G9C4"/>
<reference evidence="15 16" key="1">
    <citation type="submission" date="2017-04" db="EMBL/GenBank/DDBJ databases">
        <title>A new member of the family Flavobacteriaceae isolated from ascidians.</title>
        <authorList>
            <person name="Chen L."/>
        </authorList>
    </citation>
    <scope>NUCLEOTIDE SEQUENCE [LARGE SCALE GENOMIC DNA]</scope>
    <source>
        <strain evidence="15 16">HQA918</strain>
    </source>
</reference>
<dbReference type="EMBL" id="NBWU01000003">
    <property type="protein sequence ID" value="PCE64586.1"/>
    <property type="molecule type" value="Genomic_DNA"/>
</dbReference>
<feature type="domain" description="Mur ligase central" evidence="14">
    <location>
        <begin position="96"/>
        <end position="275"/>
    </location>
</feature>
<dbReference type="InterPro" id="IPR035911">
    <property type="entry name" value="MurE/MurF_N"/>
</dbReference>
<dbReference type="GO" id="GO:0008766">
    <property type="term" value="F:UDP-N-acetylmuramoylalanyl-D-glutamyl-2,6-diaminopimelate-D-alanyl-D-alanine ligase activity"/>
    <property type="evidence" value="ECO:0007669"/>
    <property type="project" value="RHEA"/>
</dbReference>
<accession>A0A2A4G9C4</accession>
<feature type="binding site" evidence="10">
    <location>
        <begin position="97"/>
        <end position="103"/>
    </location>
    <ligand>
        <name>ATP</name>
        <dbReference type="ChEBI" id="CHEBI:30616"/>
    </ligand>
</feature>
<keyword evidence="5 10" id="KW-0067">ATP-binding</keyword>
<dbReference type="GO" id="GO:0047480">
    <property type="term" value="F:UDP-N-acetylmuramoyl-tripeptide-D-alanyl-D-alanine ligase activity"/>
    <property type="evidence" value="ECO:0007669"/>
    <property type="project" value="UniProtKB-UniRule"/>
</dbReference>
<dbReference type="HAMAP" id="MF_02019">
    <property type="entry name" value="MurF"/>
    <property type="match status" value="1"/>
</dbReference>
<evidence type="ECO:0000313" key="16">
    <source>
        <dbReference type="Proteomes" id="UP000219559"/>
    </source>
</evidence>
<comment type="function">
    <text evidence="10 11">Involved in cell wall formation. Catalyzes the final step in the synthesis of UDP-N-acetylmuramoyl-pentapeptide, the precursor of murein.</text>
</comment>
<comment type="subcellular location">
    <subcellularLocation>
        <location evidence="10 11">Cytoplasm</location>
    </subcellularLocation>
</comment>
<evidence type="ECO:0000259" key="13">
    <source>
        <dbReference type="Pfam" id="PF02875"/>
    </source>
</evidence>
<evidence type="ECO:0000256" key="1">
    <source>
        <dbReference type="ARBA" id="ARBA00022490"/>
    </source>
</evidence>
<evidence type="ECO:0000256" key="3">
    <source>
        <dbReference type="ARBA" id="ARBA00022618"/>
    </source>
</evidence>
<feature type="domain" description="Mur ligase N-terminal catalytic" evidence="12">
    <location>
        <begin position="16"/>
        <end position="60"/>
    </location>
</feature>
<evidence type="ECO:0000256" key="7">
    <source>
        <dbReference type="ARBA" id="ARBA00022984"/>
    </source>
</evidence>
<dbReference type="InterPro" id="IPR013221">
    <property type="entry name" value="Mur_ligase_cen"/>
</dbReference>
<dbReference type="SUPFAM" id="SSF53244">
    <property type="entry name" value="MurD-like peptide ligases, peptide-binding domain"/>
    <property type="match status" value="1"/>
</dbReference>
<dbReference type="Pfam" id="PF08245">
    <property type="entry name" value="Mur_ligase_M"/>
    <property type="match status" value="1"/>
</dbReference>
<comment type="pathway">
    <text evidence="10 11">Cell wall biogenesis; peptidoglycan biosynthesis.</text>
</comment>
<protein>
    <recommendedName>
        <fullName evidence="10 11">UDP-N-acetylmuramoyl-tripeptide--D-alanyl-D-alanine ligase</fullName>
        <ecNumber evidence="10 11">6.3.2.10</ecNumber>
    </recommendedName>
    <alternativeName>
        <fullName evidence="10">D-alanyl-D-alanine-adding enzyme</fullName>
    </alternativeName>
</protein>
<dbReference type="InterPro" id="IPR000713">
    <property type="entry name" value="Mur_ligase_N"/>
</dbReference>
<dbReference type="PANTHER" id="PTHR43024">
    <property type="entry name" value="UDP-N-ACETYLMURAMOYL-TRIPEPTIDE--D-ALANYL-D-ALANINE LIGASE"/>
    <property type="match status" value="1"/>
</dbReference>
<comment type="similarity">
    <text evidence="10">Belongs to the MurCDEF family. MurF subfamily.</text>
</comment>
<keyword evidence="4 10" id="KW-0547">Nucleotide-binding</keyword>
<keyword evidence="3 10" id="KW-0132">Cell division</keyword>
<dbReference type="GO" id="GO:0071555">
    <property type="term" value="P:cell wall organization"/>
    <property type="evidence" value="ECO:0007669"/>
    <property type="project" value="UniProtKB-KW"/>
</dbReference>